<sequence>MTQELWNTVDRYLTGLLAPADEALTAALAASDAAGLPPIAVAPNQGKLLHLLARIQGARTVLELGTLGGYSTIWLARALPADGRLISLEFDPAHAEVARGNLARAGLDTVAEVRTGAALDTLPKLAAEGAGPFDLVFIDADKRNNAAYLTWALELTRPGSVIVVDNVVRGGRITDPADPGEDVRGTREMFELVSREPRLDATAFQTVGTKGWDGLLVARVVRGAEGA</sequence>
<protein>
    <submittedName>
        <fullName evidence="4">O-methyltransferase</fullName>
    </submittedName>
</protein>
<dbReference type="CDD" id="cd02440">
    <property type="entry name" value="AdoMet_MTases"/>
    <property type="match status" value="1"/>
</dbReference>
<evidence type="ECO:0000256" key="1">
    <source>
        <dbReference type="ARBA" id="ARBA00022603"/>
    </source>
</evidence>
<dbReference type="Proteomes" id="UP001431313">
    <property type="component" value="Unassembled WGS sequence"/>
</dbReference>
<keyword evidence="3" id="KW-0949">S-adenosyl-L-methionine</keyword>
<keyword evidence="1" id="KW-0489">Methyltransferase</keyword>
<evidence type="ECO:0000313" key="4">
    <source>
        <dbReference type="EMBL" id="MCS0639237.1"/>
    </source>
</evidence>
<reference evidence="4" key="1">
    <citation type="submission" date="2022-08" db="EMBL/GenBank/DDBJ databases">
        <authorList>
            <person name="Somphong A."/>
            <person name="Phongsopitanun W."/>
        </authorList>
    </citation>
    <scope>NUCLEOTIDE SEQUENCE</scope>
    <source>
        <strain evidence="4">LP05-1</strain>
    </source>
</reference>
<dbReference type="SUPFAM" id="SSF53335">
    <property type="entry name" value="S-adenosyl-L-methionine-dependent methyltransferases"/>
    <property type="match status" value="1"/>
</dbReference>
<dbReference type="InterPro" id="IPR002935">
    <property type="entry name" value="SAM_O-MeTrfase"/>
</dbReference>
<dbReference type="PANTHER" id="PTHR10509">
    <property type="entry name" value="O-METHYLTRANSFERASE-RELATED"/>
    <property type="match status" value="1"/>
</dbReference>
<name>A0ABT2CP74_9ACTN</name>
<organism evidence="4 5">
    <name type="scientific">Streptomyces pyxinae</name>
    <dbReference type="NCBI Taxonomy" id="2970734"/>
    <lineage>
        <taxon>Bacteria</taxon>
        <taxon>Bacillati</taxon>
        <taxon>Actinomycetota</taxon>
        <taxon>Actinomycetes</taxon>
        <taxon>Kitasatosporales</taxon>
        <taxon>Streptomycetaceae</taxon>
        <taxon>Streptomyces</taxon>
    </lineage>
</organism>
<dbReference type="RefSeq" id="WP_258790565.1">
    <property type="nucleotide sequence ID" value="NZ_JANUGQ010000032.1"/>
</dbReference>
<dbReference type="EMBL" id="JANUGQ010000032">
    <property type="protein sequence ID" value="MCS0639237.1"/>
    <property type="molecule type" value="Genomic_DNA"/>
</dbReference>
<dbReference type="PROSITE" id="PS51682">
    <property type="entry name" value="SAM_OMT_I"/>
    <property type="match status" value="1"/>
</dbReference>
<dbReference type="Gene3D" id="3.40.50.150">
    <property type="entry name" value="Vaccinia Virus protein VP39"/>
    <property type="match status" value="1"/>
</dbReference>
<evidence type="ECO:0000256" key="3">
    <source>
        <dbReference type="ARBA" id="ARBA00022691"/>
    </source>
</evidence>
<dbReference type="PANTHER" id="PTHR10509:SF14">
    <property type="entry name" value="CAFFEOYL-COA O-METHYLTRANSFERASE 3-RELATED"/>
    <property type="match status" value="1"/>
</dbReference>
<dbReference type="InterPro" id="IPR029063">
    <property type="entry name" value="SAM-dependent_MTases_sf"/>
</dbReference>
<accession>A0ABT2CP74</accession>
<evidence type="ECO:0000313" key="5">
    <source>
        <dbReference type="Proteomes" id="UP001431313"/>
    </source>
</evidence>
<dbReference type="InterPro" id="IPR050362">
    <property type="entry name" value="Cation-dep_OMT"/>
</dbReference>
<proteinExistence type="predicted"/>
<comment type="caution">
    <text evidence="4">The sequence shown here is derived from an EMBL/GenBank/DDBJ whole genome shotgun (WGS) entry which is preliminary data.</text>
</comment>
<evidence type="ECO:0000256" key="2">
    <source>
        <dbReference type="ARBA" id="ARBA00022679"/>
    </source>
</evidence>
<dbReference type="Pfam" id="PF01596">
    <property type="entry name" value="Methyltransf_3"/>
    <property type="match status" value="1"/>
</dbReference>
<keyword evidence="2" id="KW-0808">Transferase</keyword>
<gene>
    <name evidence="4" type="ORF">NX801_27065</name>
</gene>
<keyword evidence="5" id="KW-1185">Reference proteome</keyword>